<keyword evidence="6 9" id="KW-0472">Membrane</keyword>
<dbReference type="PROSITE" id="PS01023">
    <property type="entry name" value="PTR2_2"/>
    <property type="match status" value="1"/>
</dbReference>
<comment type="subcellular location">
    <subcellularLocation>
        <location evidence="1 7">Membrane</location>
        <topology evidence="1 7">Multi-pass membrane protein</topology>
    </subcellularLocation>
</comment>
<dbReference type="InterPro" id="IPR036259">
    <property type="entry name" value="MFS_trans_sf"/>
</dbReference>
<evidence type="ECO:0000256" key="3">
    <source>
        <dbReference type="ARBA" id="ARBA00022692"/>
    </source>
</evidence>
<organism evidence="10 11">
    <name type="scientific">Elysia marginata</name>
    <dbReference type="NCBI Taxonomy" id="1093978"/>
    <lineage>
        <taxon>Eukaryota</taxon>
        <taxon>Metazoa</taxon>
        <taxon>Spiralia</taxon>
        <taxon>Lophotrochozoa</taxon>
        <taxon>Mollusca</taxon>
        <taxon>Gastropoda</taxon>
        <taxon>Heterobranchia</taxon>
        <taxon>Euthyneura</taxon>
        <taxon>Panpulmonata</taxon>
        <taxon>Sacoglossa</taxon>
        <taxon>Placobranchoidea</taxon>
        <taxon>Plakobranchidae</taxon>
        <taxon>Elysia</taxon>
    </lineage>
</organism>
<dbReference type="GO" id="GO:0006857">
    <property type="term" value="P:oligopeptide transport"/>
    <property type="evidence" value="ECO:0007669"/>
    <property type="project" value="InterPro"/>
</dbReference>
<name>A0AAV4EID7_9GAST</name>
<proteinExistence type="inferred from homology"/>
<dbReference type="GO" id="GO:0016020">
    <property type="term" value="C:membrane"/>
    <property type="evidence" value="ECO:0007669"/>
    <property type="project" value="UniProtKB-SubCell"/>
</dbReference>
<keyword evidence="4" id="KW-0571">Peptide transport</keyword>
<evidence type="ECO:0000256" key="2">
    <source>
        <dbReference type="ARBA" id="ARBA00005982"/>
    </source>
</evidence>
<evidence type="ECO:0000313" key="10">
    <source>
        <dbReference type="EMBL" id="GFR60369.1"/>
    </source>
</evidence>
<feature type="transmembrane region" description="Helical" evidence="9">
    <location>
        <begin position="99"/>
        <end position="120"/>
    </location>
</feature>
<evidence type="ECO:0000256" key="1">
    <source>
        <dbReference type="ARBA" id="ARBA00004141"/>
    </source>
</evidence>
<sequence length="352" mass="39153">MARITRDREGNETDPLISKSLSDLATSHSQSSTHLHPVDTRTLPYTQNEDRSGGFVVILYILTTEMCERLAYYSIMAGLVLYCTSNLDIDQATATTLNQVFSGFVYLVPVIGGFLADSYLGRYRSIYISCIFYIAGVVLVPASAVNFSTWGWTAADTNERRAMFFAGLVLVGLGTGGIKANVGPFGAEQVEIRGKEAVQSFFNWFYWVINIGALIAFTIVAYVQQEISFAWGFFIPTLSMMLAALVFILGRAKYKKTAPKVLYYRINPPVTTSKKIWLGKSNLQRIQNNNNTDNSNKKDSNNNNKNNTNNSNKKDSNNNNNINHSNKKDSNNNTDSSNKKDSNSNNNINNSN</sequence>
<evidence type="ECO:0000256" key="6">
    <source>
        <dbReference type="ARBA" id="ARBA00023136"/>
    </source>
</evidence>
<evidence type="ECO:0000256" key="4">
    <source>
        <dbReference type="ARBA" id="ARBA00022856"/>
    </source>
</evidence>
<keyword evidence="11" id="KW-1185">Reference proteome</keyword>
<protein>
    <submittedName>
        <fullName evidence="10">Solute carrier family 15 member 4-like</fullName>
    </submittedName>
</protein>
<dbReference type="EMBL" id="BMAT01000137">
    <property type="protein sequence ID" value="GFR60369.1"/>
    <property type="molecule type" value="Genomic_DNA"/>
</dbReference>
<keyword evidence="4" id="KW-0653">Protein transport</keyword>
<dbReference type="Proteomes" id="UP000762676">
    <property type="component" value="Unassembled WGS sequence"/>
</dbReference>
<comment type="caution">
    <text evidence="10">The sequence shown here is derived from an EMBL/GenBank/DDBJ whole genome shotgun (WGS) entry which is preliminary data.</text>
</comment>
<evidence type="ECO:0000256" key="7">
    <source>
        <dbReference type="RuleBase" id="RU003755"/>
    </source>
</evidence>
<feature type="transmembrane region" description="Helical" evidence="9">
    <location>
        <begin position="229"/>
        <end position="250"/>
    </location>
</feature>
<feature type="compositionally biased region" description="Low complexity" evidence="8">
    <location>
        <begin position="301"/>
        <end position="324"/>
    </location>
</feature>
<dbReference type="PANTHER" id="PTHR11654">
    <property type="entry name" value="OLIGOPEPTIDE TRANSPORTER-RELATED"/>
    <property type="match status" value="1"/>
</dbReference>
<dbReference type="InterPro" id="IPR000109">
    <property type="entry name" value="POT_fam"/>
</dbReference>
<evidence type="ECO:0000256" key="8">
    <source>
        <dbReference type="SAM" id="MobiDB-lite"/>
    </source>
</evidence>
<evidence type="ECO:0000256" key="5">
    <source>
        <dbReference type="ARBA" id="ARBA00022989"/>
    </source>
</evidence>
<gene>
    <name evidence="10" type="ORF">ElyMa_000077600</name>
</gene>
<dbReference type="Pfam" id="PF00854">
    <property type="entry name" value="PTR2"/>
    <property type="match status" value="1"/>
</dbReference>
<feature type="transmembrane region" description="Helical" evidence="9">
    <location>
        <begin position="127"/>
        <end position="150"/>
    </location>
</feature>
<keyword evidence="5 9" id="KW-1133">Transmembrane helix</keyword>
<feature type="transmembrane region" description="Helical" evidence="9">
    <location>
        <begin position="201"/>
        <end position="223"/>
    </location>
</feature>
<feature type="compositionally biased region" description="Low complexity" evidence="8">
    <location>
        <begin position="343"/>
        <end position="352"/>
    </location>
</feature>
<dbReference type="InterPro" id="IPR018456">
    <property type="entry name" value="PTR2_symporter_CS"/>
</dbReference>
<dbReference type="Gene3D" id="1.20.1250.20">
    <property type="entry name" value="MFS general substrate transporter like domains"/>
    <property type="match status" value="1"/>
</dbReference>
<dbReference type="AlphaFoldDB" id="A0AAV4EID7"/>
<reference evidence="10 11" key="1">
    <citation type="journal article" date="2021" name="Elife">
        <title>Chloroplast acquisition without the gene transfer in kleptoplastic sea slugs, Plakobranchus ocellatus.</title>
        <authorList>
            <person name="Maeda T."/>
            <person name="Takahashi S."/>
            <person name="Yoshida T."/>
            <person name="Shimamura S."/>
            <person name="Takaki Y."/>
            <person name="Nagai Y."/>
            <person name="Toyoda A."/>
            <person name="Suzuki Y."/>
            <person name="Arimoto A."/>
            <person name="Ishii H."/>
            <person name="Satoh N."/>
            <person name="Nishiyama T."/>
            <person name="Hasebe M."/>
            <person name="Maruyama T."/>
            <person name="Minagawa J."/>
            <person name="Obokata J."/>
            <person name="Shigenobu S."/>
        </authorList>
    </citation>
    <scope>NUCLEOTIDE SEQUENCE [LARGE SCALE GENOMIC DNA]</scope>
</reference>
<evidence type="ECO:0000313" key="11">
    <source>
        <dbReference type="Proteomes" id="UP000762676"/>
    </source>
</evidence>
<comment type="similarity">
    <text evidence="2 7">Belongs to the major facilitator superfamily. Proton-dependent oligopeptide transporter (POT/PTR) (TC 2.A.17) family.</text>
</comment>
<dbReference type="SUPFAM" id="SSF103473">
    <property type="entry name" value="MFS general substrate transporter"/>
    <property type="match status" value="1"/>
</dbReference>
<feature type="transmembrane region" description="Helical" evidence="9">
    <location>
        <begin position="70"/>
        <end position="87"/>
    </location>
</feature>
<evidence type="ECO:0000256" key="9">
    <source>
        <dbReference type="SAM" id="Phobius"/>
    </source>
</evidence>
<dbReference type="GO" id="GO:0022857">
    <property type="term" value="F:transmembrane transporter activity"/>
    <property type="evidence" value="ECO:0007669"/>
    <property type="project" value="InterPro"/>
</dbReference>
<feature type="region of interest" description="Disordered" evidence="8">
    <location>
        <begin position="286"/>
        <end position="352"/>
    </location>
</feature>
<accession>A0AAV4EID7</accession>
<keyword evidence="7" id="KW-0813">Transport</keyword>
<feature type="transmembrane region" description="Helical" evidence="9">
    <location>
        <begin position="162"/>
        <end position="180"/>
    </location>
</feature>
<keyword evidence="3 7" id="KW-0812">Transmembrane</keyword>